<comment type="caution">
    <text evidence="2">Lacks conserved residue(s) required for the propagation of feature annotation.</text>
</comment>
<accession>A0A7M7M7E8</accession>
<feature type="compositionally biased region" description="Low complexity" evidence="3">
    <location>
        <begin position="171"/>
        <end position="184"/>
    </location>
</feature>
<keyword evidence="5" id="KW-1185">Reference proteome</keyword>
<dbReference type="CTD" id="36295"/>
<evidence type="ECO:0000313" key="4">
    <source>
        <dbReference type="EnsemblMetazoa" id="XP_022655199"/>
    </source>
</evidence>
<dbReference type="AlphaFoldDB" id="A0A7M7M7E8"/>
<organism evidence="4 5">
    <name type="scientific">Varroa destructor</name>
    <name type="common">Honeybee mite</name>
    <dbReference type="NCBI Taxonomy" id="109461"/>
    <lineage>
        <taxon>Eukaryota</taxon>
        <taxon>Metazoa</taxon>
        <taxon>Ecdysozoa</taxon>
        <taxon>Arthropoda</taxon>
        <taxon>Chelicerata</taxon>
        <taxon>Arachnida</taxon>
        <taxon>Acari</taxon>
        <taxon>Parasitiformes</taxon>
        <taxon>Mesostigmata</taxon>
        <taxon>Gamasina</taxon>
        <taxon>Dermanyssoidea</taxon>
        <taxon>Varroidae</taxon>
        <taxon>Varroa</taxon>
    </lineage>
</organism>
<name>A0A7M7M7E8_VARDE</name>
<dbReference type="InterPro" id="IPR023415">
    <property type="entry name" value="LDLR_class-A_CS"/>
</dbReference>
<feature type="region of interest" description="Disordered" evidence="3">
    <location>
        <begin position="84"/>
        <end position="111"/>
    </location>
</feature>
<dbReference type="CDD" id="cd00112">
    <property type="entry name" value="LDLa"/>
    <property type="match status" value="1"/>
</dbReference>
<dbReference type="GeneID" id="111247920"/>
<protein>
    <submittedName>
        <fullName evidence="4">Uncharacterized protein</fullName>
    </submittedName>
</protein>
<dbReference type="PANTHER" id="PTHR21105">
    <property type="entry name" value="GH16255P"/>
    <property type="match status" value="1"/>
</dbReference>
<dbReference type="PANTHER" id="PTHR21105:SF0">
    <property type="entry name" value="GH16255P"/>
    <property type="match status" value="1"/>
</dbReference>
<dbReference type="GO" id="GO:0043410">
    <property type="term" value="P:positive regulation of MAPK cascade"/>
    <property type="evidence" value="ECO:0007669"/>
    <property type="project" value="TreeGrafter"/>
</dbReference>
<feature type="compositionally biased region" description="Basic residues" evidence="3">
    <location>
        <begin position="185"/>
        <end position="205"/>
    </location>
</feature>
<reference evidence="4" key="1">
    <citation type="submission" date="2021-01" db="UniProtKB">
        <authorList>
            <consortium name="EnsemblMetazoa"/>
        </authorList>
    </citation>
    <scope>IDENTIFICATION</scope>
</reference>
<dbReference type="OrthoDB" id="6417936at2759"/>
<dbReference type="Gene3D" id="4.10.400.10">
    <property type="entry name" value="Low-density Lipoprotein Receptor"/>
    <property type="match status" value="1"/>
</dbReference>
<feature type="compositionally biased region" description="Basic and acidic residues" evidence="3">
    <location>
        <begin position="91"/>
        <end position="103"/>
    </location>
</feature>
<evidence type="ECO:0000256" key="2">
    <source>
        <dbReference type="PROSITE-ProRule" id="PRU00124"/>
    </source>
</evidence>
<dbReference type="EnsemblMetazoa" id="XM_022799464">
    <property type="protein sequence ID" value="XP_022655199"/>
    <property type="gene ID" value="LOC111247920"/>
</dbReference>
<evidence type="ECO:0000256" key="3">
    <source>
        <dbReference type="SAM" id="MobiDB-lite"/>
    </source>
</evidence>
<keyword evidence="1" id="KW-1015">Disulfide bond</keyword>
<dbReference type="InterPro" id="IPR002172">
    <property type="entry name" value="LDrepeatLR_classA_rpt"/>
</dbReference>
<dbReference type="KEGG" id="vde:111247920"/>
<dbReference type="PROSITE" id="PS50068">
    <property type="entry name" value="LDLRA_2"/>
    <property type="match status" value="1"/>
</dbReference>
<dbReference type="GO" id="GO:0043195">
    <property type="term" value="C:terminal bouton"/>
    <property type="evidence" value="ECO:0007669"/>
    <property type="project" value="TreeGrafter"/>
</dbReference>
<evidence type="ECO:0000313" key="5">
    <source>
        <dbReference type="Proteomes" id="UP000594260"/>
    </source>
</evidence>
<dbReference type="PROSITE" id="PS01209">
    <property type="entry name" value="LDLRA_1"/>
    <property type="match status" value="1"/>
</dbReference>
<dbReference type="RefSeq" id="XP_022655199.1">
    <property type="nucleotide sequence ID" value="XM_022799464.1"/>
</dbReference>
<dbReference type="InterPro" id="IPR036055">
    <property type="entry name" value="LDL_receptor-like_sf"/>
</dbReference>
<dbReference type="SMART" id="SM00192">
    <property type="entry name" value="LDLa"/>
    <property type="match status" value="1"/>
</dbReference>
<dbReference type="Proteomes" id="UP000594260">
    <property type="component" value="Unplaced"/>
</dbReference>
<dbReference type="SUPFAM" id="SSF57424">
    <property type="entry name" value="LDL receptor-like module"/>
    <property type="match status" value="1"/>
</dbReference>
<dbReference type="GO" id="GO:0030297">
    <property type="term" value="F:transmembrane receptor protein tyrosine kinase activator activity"/>
    <property type="evidence" value="ECO:0007669"/>
    <property type="project" value="TreeGrafter"/>
</dbReference>
<proteinExistence type="predicted"/>
<dbReference type="Pfam" id="PF00057">
    <property type="entry name" value="Ldl_recept_a"/>
    <property type="match status" value="1"/>
</dbReference>
<sequence>MIIATTTTTTTTTAARAAGAAAKRPLNTGKCSPIRSAAGVSRGCRRSQACCQVSIASAVARWLLLAVVSFACLSFPQVVSANGDGVVGSSRDGRDDSSIEEGHVSPGTYAMHSTTRGAARSLWWPAAVSVSTQALLRHIGLPHSQTHLSSLTPLTGTTVFLRRSTSPYAAASSSNAASASSRLQQQHKRQKHLQQQQRKSKRGSRRAGEHPEHSNPQIPTTGVRAPRGAHEYDVPQIECPNAEDGMERFACPTPDPLGRYRCIDDHVLCDGFLDCPDGSDEDRHSCMFYKTTKAHLDVLADALLRWARGRYN</sequence>
<feature type="region of interest" description="Disordered" evidence="3">
    <location>
        <begin position="171"/>
        <end position="226"/>
    </location>
</feature>
<evidence type="ECO:0000256" key="1">
    <source>
        <dbReference type="ARBA" id="ARBA00023157"/>
    </source>
</evidence>
<dbReference type="InParanoid" id="A0A7M7M7E8"/>